<name>A0A1F5JUP0_9BACT</name>
<feature type="domain" description="Glycosyltransferase RgtA/B/C/D-like" evidence="9">
    <location>
        <begin position="69"/>
        <end position="217"/>
    </location>
</feature>
<dbReference type="GO" id="GO:0016763">
    <property type="term" value="F:pentosyltransferase activity"/>
    <property type="evidence" value="ECO:0007669"/>
    <property type="project" value="TreeGrafter"/>
</dbReference>
<feature type="transmembrane region" description="Helical" evidence="8">
    <location>
        <begin position="284"/>
        <end position="302"/>
    </location>
</feature>
<gene>
    <name evidence="10" type="ORF">A3C59_05185</name>
</gene>
<dbReference type="STRING" id="1797768.A3C59_05185"/>
<evidence type="ECO:0000256" key="6">
    <source>
        <dbReference type="ARBA" id="ARBA00022989"/>
    </source>
</evidence>
<dbReference type="GO" id="GO:0005886">
    <property type="term" value="C:plasma membrane"/>
    <property type="evidence" value="ECO:0007669"/>
    <property type="project" value="UniProtKB-SubCell"/>
</dbReference>
<dbReference type="EMBL" id="MFCV01000027">
    <property type="protein sequence ID" value="OGE32359.1"/>
    <property type="molecule type" value="Genomic_DNA"/>
</dbReference>
<dbReference type="PANTHER" id="PTHR33908">
    <property type="entry name" value="MANNOSYLTRANSFERASE YKCB-RELATED"/>
    <property type="match status" value="1"/>
</dbReference>
<dbReference type="InterPro" id="IPR038731">
    <property type="entry name" value="RgtA/B/C-like"/>
</dbReference>
<evidence type="ECO:0000313" key="11">
    <source>
        <dbReference type="Proteomes" id="UP000176902"/>
    </source>
</evidence>
<accession>A0A1F5JUP0</accession>
<feature type="transmembrane region" description="Helical" evidence="8">
    <location>
        <begin position="162"/>
        <end position="191"/>
    </location>
</feature>
<feature type="transmembrane region" description="Helical" evidence="8">
    <location>
        <begin position="5"/>
        <end position="24"/>
    </location>
</feature>
<feature type="transmembrane region" description="Helical" evidence="8">
    <location>
        <begin position="138"/>
        <end position="156"/>
    </location>
</feature>
<keyword evidence="3" id="KW-0328">Glycosyltransferase</keyword>
<feature type="transmembrane region" description="Helical" evidence="8">
    <location>
        <begin position="92"/>
        <end position="109"/>
    </location>
</feature>
<feature type="transmembrane region" description="Helical" evidence="8">
    <location>
        <begin position="203"/>
        <end position="220"/>
    </location>
</feature>
<comment type="subcellular location">
    <subcellularLocation>
        <location evidence="1">Cell membrane</location>
        <topology evidence="1">Multi-pass membrane protein</topology>
    </subcellularLocation>
</comment>
<feature type="transmembrane region" description="Helical" evidence="8">
    <location>
        <begin position="308"/>
        <end position="325"/>
    </location>
</feature>
<evidence type="ECO:0000256" key="8">
    <source>
        <dbReference type="SAM" id="Phobius"/>
    </source>
</evidence>
<feature type="transmembrane region" description="Helical" evidence="8">
    <location>
        <begin position="67"/>
        <end position="87"/>
    </location>
</feature>
<dbReference type="InterPro" id="IPR050297">
    <property type="entry name" value="LipidA_mod_glycosyltrf_83"/>
</dbReference>
<dbReference type="AlphaFoldDB" id="A0A1F5JUP0"/>
<evidence type="ECO:0000256" key="5">
    <source>
        <dbReference type="ARBA" id="ARBA00022692"/>
    </source>
</evidence>
<evidence type="ECO:0000256" key="3">
    <source>
        <dbReference type="ARBA" id="ARBA00022676"/>
    </source>
</evidence>
<evidence type="ECO:0000259" key="9">
    <source>
        <dbReference type="Pfam" id="PF13231"/>
    </source>
</evidence>
<dbReference type="Proteomes" id="UP000176902">
    <property type="component" value="Unassembled WGS sequence"/>
</dbReference>
<keyword evidence="6 8" id="KW-1133">Transmembrane helix</keyword>
<keyword evidence="5 8" id="KW-0812">Transmembrane</keyword>
<proteinExistence type="predicted"/>
<dbReference type="PANTHER" id="PTHR33908:SF11">
    <property type="entry name" value="MEMBRANE PROTEIN"/>
    <property type="match status" value="1"/>
</dbReference>
<reference evidence="10 11" key="1">
    <citation type="journal article" date="2016" name="Nat. Commun.">
        <title>Thousands of microbial genomes shed light on interconnected biogeochemical processes in an aquifer system.</title>
        <authorList>
            <person name="Anantharaman K."/>
            <person name="Brown C.T."/>
            <person name="Hug L.A."/>
            <person name="Sharon I."/>
            <person name="Castelle C.J."/>
            <person name="Probst A.J."/>
            <person name="Thomas B.C."/>
            <person name="Singh A."/>
            <person name="Wilkins M.J."/>
            <person name="Karaoz U."/>
            <person name="Brodie E.L."/>
            <person name="Williams K.H."/>
            <person name="Hubbard S.S."/>
            <person name="Banfield J.F."/>
        </authorList>
    </citation>
    <scope>NUCLEOTIDE SEQUENCE [LARGE SCALE GENOMIC DNA]</scope>
</reference>
<protein>
    <recommendedName>
        <fullName evidence="9">Glycosyltransferase RgtA/B/C/D-like domain-containing protein</fullName>
    </recommendedName>
</protein>
<organism evidence="10 11">
    <name type="scientific">Candidatus Daviesbacteria bacterium RIFCSPHIGHO2_02_FULL_36_13</name>
    <dbReference type="NCBI Taxonomy" id="1797768"/>
    <lineage>
        <taxon>Bacteria</taxon>
        <taxon>Candidatus Daviesiibacteriota</taxon>
    </lineage>
</organism>
<dbReference type="Pfam" id="PF13231">
    <property type="entry name" value="PMT_2"/>
    <property type="match status" value="1"/>
</dbReference>
<feature type="transmembrane region" description="Helical" evidence="8">
    <location>
        <begin position="259"/>
        <end position="277"/>
    </location>
</feature>
<evidence type="ECO:0000256" key="1">
    <source>
        <dbReference type="ARBA" id="ARBA00004651"/>
    </source>
</evidence>
<feature type="transmembrane region" description="Helical" evidence="8">
    <location>
        <begin position="332"/>
        <end position="351"/>
    </location>
</feature>
<evidence type="ECO:0000256" key="7">
    <source>
        <dbReference type="ARBA" id="ARBA00023136"/>
    </source>
</evidence>
<keyword evidence="7 8" id="KW-0472">Membrane</keyword>
<keyword evidence="2" id="KW-1003">Cell membrane</keyword>
<comment type="caution">
    <text evidence="10">The sequence shown here is derived from an EMBL/GenBank/DDBJ whole genome shotgun (WGS) entry which is preliminary data.</text>
</comment>
<evidence type="ECO:0000256" key="2">
    <source>
        <dbReference type="ARBA" id="ARBA00022475"/>
    </source>
</evidence>
<keyword evidence="4" id="KW-0808">Transferase</keyword>
<evidence type="ECO:0000256" key="4">
    <source>
        <dbReference type="ARBA" id="ARBA00022679"/>
    </source>
</evidence>
<evidence type="ECO:0000313" key="10">
    <source>
        <dbReference type="EMBL" id="OGE32359.1"/>
    </source>
</evidence>
<sequence>MRHKWIIFLCLIVGLITFSNLFWISQNTITPYYDTAGHTNLSYIYANILKGELPLGSPADFLKVSTYYPPLMFILGGIWTTIFGFYYQNLQVLALIISLLTSFGVYLYSKNLTGSSKLAFYSASFYTLLPVIWEQSRYFMLDIPLTGLLMISLYFLQKKNIALFFLFGSLAQLTKWYAGIYLIIPFLYYYYHEFRNKNLLKSLIVPIIFSLIVVLPWYLINIKDFLLQAGQFYKPDYGDPLNILSLANLSFYSITIAKYQIISVFLLWLILSTILLIKFKPQSYKLVLFQIAFIYIIFTLIGNKNQRYLIPLLPFLTIIMAYGASKIKIIPSLLLGLGVIIYTINSFGFPIKGDFLLSSENIQYAYKKTYWSQKTIISDLALMSGKDPKTTLVVANNPEVSVASLYIFSLENNRNLFFKEVPFDKNENLTDFSEFDYILVPKEFVGPLDQPNLNNMNAIRLYLLSGKERDLTIVKTYLLPSGDSLYLLKNDPYRNMLGITLRGDNLTIIKPKLTAPIFIQFMDENLNWKQESISEDQTEVSKNISGIKRIRIDYPANLLRIDLDGSWRYDNERQFDRINSEQKK</sequence>
<dbReference type="GO" id="GO:0009103">
    <property type="term" value="P:lipopolysaccharide biosynthetic process"/>
    <property type="evidence" value="ECO:0007669"/>
    <property type="project" value="UniProtKB-ARBA"/>
</dbReference>